<keyword evidence="3 6" id="KW-0808">Transferase</keyword>
<dbReference type="InterPro" id="IPR011053">
    <property type="entry name" value="Single_hybrid_motif"/>
</dbReference>
<dbReference type="SUPFAM" id="SSF51230">
    <property type="entry name" value="Single hybrid motif"/>
    <property type="match status" value="1"/>
</dbReference>
<dbReference type="Gene3D" id="2.40.50.100">
    <property type="match status" value="1"/>
</dbReference>
<dbReference type="InterPro" id="IPR000089">
    <property type="entry name" value="Biotin_lipoyl"/>
</dbReference>
<protein>
    <recommendedName>
        <fullName evidence="6">Dihydrolipoamide acetyltransferase component of pyruvate dehydrogenase complex</fullName>
        <ecNumber evidence="6">2.3.1.-</ecNumber>
    </recommendedName>
</protein>
<evidence type="ECO:0000256" key="4">
    <source>
        <dbReference type="ARBA" id="ARBA00022823"/>
    </source>
</evidence>
<proteinExistence type="inferred from homology"/>
<evidence type="ECO:0000256" key="7">
    <source>
        <dbReference type="SAM" id="MobiDB-lite"/>
    </source>
</evidence>
<dbReference type="InterPro" id="IPR001078">
    <property type="entry name" value="2-oxoacid_DH_actylTfrase"/>
</dbReference>
<evidence type="ECO:0000259" key="8">
    <source>
        <dbReference type="PROSITE" id="PS50968"/>
    </source>
</evidence>
<feature type="compositionally biased region" description="Low complexity" evidence="7">
    <location>
        <begin position="98"/>
        <end position="110"/>
    </location>
</feature>
<dbReference type="PANTHER" id="PTHR43178:SF5">
    <property type="entry name" value="LIPOAMIDE ACYLTRANSFERASE COMPONENT OF BRANCHED-CHAIN ALPHA-KETO ACID DEHYDROGENASE COMPLEX, MITOCHONDRIAL"/>
    <property type="match status" value="1"/>
</dbReference>
<dbReference type="InterPro" id="IPR003016">
    <property type="entry name" value="2-oxoA_DH_lipoyl-BS"/>
</dbReference>
<sequence>MAIEILMPELGESVHEGTVSRWLKKEGDFVKEDEPVVEIMTDKVNTELPSPATGVLAKILIQEGDSVEVFHAMGIIEEQGAATASTPAAKDGPKAEPAKPAAAAPAKAEMPAPPSPNGGERRWYTPVVKAIAKQHSVSEKELAAIVGSGQGGRVTKKDLEAFLASGRGAVVAAPKLEPKPVPPTVAGPDQELVPMVGIRKMIAEAMVRSAAVPTVSTVQRVDVSAMVAFREHNKESFQEQYGVKLTYTPFFVKALSDSLIEFPLLNASLQPYGQVLMNRAVHIGVAVSLGEKGDQGLIVPVIRDCHKKTLIDLAKDLEAMARKARGNQLQVADVQGGTFTLTNPGSYGALFGTPMINAPQAGILGTYGINKEPVIVEDMIAIRSIMHIVLTYDHRLVDGLLAGRFLSSLRDRLQQFDFFK</sequence>
<dbReference type="SUPFAM" id="SSF52777">
    <property type="entry name" value="CoA-dependent acyltransferases"/>
    <property type="match status" value="1"/>
</dbReference>
<evidence type="ECO:0000256" key="5">
    <source>
        <dbReference type="ARBA" id="ARBA00023315"/>
    </source>
</evidence>
<dbReference type="PANTHER" id="PTHR43178">
    <property type="entry name" value="DIHYDROLIPOAMIDE ACETYLTRANSFERASE COMPONENT OF PYRUVATE DEHYDROGENASE COMPLEX"/>
    <property type="match status" value="1"/>
</dbReference>
<feature type="region of interest" description="Disordered" evidence="7">
    <location>
        <begin position="83"/>
        <end position="122"/>
    </location>
</feature>
<dbReference type="PROSITE" id="PS00189">
    <property type="entry name" value="LIPOYL"/>
    <property type="match status" value="1"/>
</dbReference>
<comment type="cofactor">
    <cofactor evidence="1 6">
        <name>(R)-lipoate</name>
        <dbReference type="ChEBI" id="CHEBI:83088"/>
    </cofactor>
</comment>
<evidence type="ECO:0000256" key="1">
    <source>
        <dbReference type="ARBA" id="ARBA00001938"/>
    </source>
</evidence>
<dbReference type="GO" id="GO:0016407">
    <property type="term" value="F:acetyltransferase activity"/>
    <property type="evidence" value="ECO:0007669"/>
    <property type="project" value="TreeGrafter"/>
</dbReference>
<evidence type="ECO:0000313" key="11">
    <source>
        <dbReference type="Proteomes" id="UP000727962"/>
    </source>
</evidence>
<dbReference type="PROSITE" id="PS51826">
    <property type="entry name" value="PSBD"/>
    <property type="match status" value="1"/>
</dbReference>
<organism evidence="10 11">
    <name type="scientific">Fimbriimonas ginsengisoli</name>
    <dbReference type="NCBI Taxonomy" id="1005039"/>
    <lineage>
        <taxon>Bacteria</taxon>
        <taxon>Bacillati</taxon>
        <taxon>Armatimonadota</taxon>
        <taxon>Fimbriimonadia</taxon>
        <taxon>Fimbriimonadales</taxon>
        <taxon>Fimbriimonadaceae</taxon>
        <taxon>Fimbriimonas</taxon>
    </lineage>
</organism>
<dbReference type="EMBL" id="JACOSL010000038">
    <property type="protein sequence ID" value="MBI1756673.1"/>
    <property type="molecule type" value="Genomic_DNA"/>
</dbReference>
<dbReference type="Pfam" id="PF02817">
    <property type="entry name" value="E3_binding"/>
    <property type="match status" value="1"/>
</dbReference>
<accession>A0A931PTQ7</accession>
<dbReference type="InterPro" id="IPR036625">
    <property type="entry name" value="E3-bd_dom_sf"/>
</dbReference>
<dbReference type="InterPro" id="IPR004167">
    <property type="entry name" value="PSBD"/>
</dbReference>
<evidence type="ECO:0000256" key="6">
    <source>
        <dbReference type="RuleBase" id="RU003423"/>
    </source>
</evidence>
<reference evidence="10" key="1">
    <citation type="submission" date="2020-07" db="EMBL/GenBank/DDBJ databases">
        <title>Huge and variable diversity of episymbiotic CPR bacteria and DPANN archaea in groundwater ecosystems.</title>
        <authorList>
            <person name="He C.Y."/>
            <person name="Keren R."/>
            <person name="Whittaker M."/>
            <person name="Farag I.F."/>
            <person name="Doudna J."/>
            <person name="Cate J.H.D."/>
            <person name="Banfield J.F."/>
        </authorList>
    </citation>
    <scope>NUCLEOTIDE SEQUENCE</scope>
    <source>
        <strain evidence="10">NC_groundwater_17_Pr7_B-0.1um_64_12</strain>
    </source>
</reference>
<dbReference type="EC" id="2.3.1.-" evidence="6"/>
<keyword evidence="4 6" id="KW-0450">Lipoyl</keyword>
<dbReference type="AlphaFoldDB" id="A0A931PTQ7"/>
<dbReference type="PROSITE" id="PS50968">
    <property type="entry name" value="BIOTINYL_LIPOYL"/>
    <property type="match status" value="1"/>
</dbReference>
<dbReference type="GO" id="GO:0031405">
    <property type="term" value="F:lipoic acid binding"/>
    <property type="evidence" value="ECO:0007669"/>
    <property type="project" value="TreeGrafter"/>
</dbReference>
<name>A0A931PTQ7_FIMGI</name>
<comment type="caution">
    <text evidence="10">The sequence shown here is derived from an EMBL/GenBank/DDBJ whole genome shotgun (WGS) entry which is preliminary data.</text>
</comment>
<feature type="domain" description="Lipoyl-binding" evidence="8">
    <location>
        <begin position="2"/>
        <end position="77"/>
    </location>
</feature>
<dbReference type="Gene3D" id="4.10.320.10">
    <property type="entry name" value="E3-binding domain"/>
    <property type="match status" value="1"/>
</dbReference>
<dbReference type="Gene3D" id="3.30.559.10">
    <property type="entry name" value="Chloramphenicol acetyltransferase-like domain"/>
    <property type="match status" value="1"/>
</dbReference>
<keyword evidence="5 6" id="KW-0012">Acyltransferase</keyword>
<feature type="domain" description="Peripheral subunit-binding (PSBD)" evidence="9">
    <location>
        <begin position="123"/>
        <end position="163"/>
    </location>
</feature>
<dbReference type="SUPFAM" id="SSF47005">
    <property type="entry name" value="Peripheral subunit-binding domain of 2-oxo acid dehydrogenase complex"/>
    <property type="match status" value="1"/>
</dbReference>
<evidence type="ECO:0000259" key="9">
    <source>
        <dbReference type="PROSITE" id="PS51826"/>
    </source>
</evidence>
<comment type="similarity">
    <text evidence="2 6">Belongs to the 2-oxoacid dehydrogenase family.</text>
</comment>
<dbReference type="Proteomes" id="UP000727962">
    <property type="component" value="Unassembled WGS sequence"/>
</dbReference>
<dbReference type="Pfam" id="PF00364">
    <property type="entry name" value="Biotin_lipoyl"/>
    <property type="match status" value="1"/>
</dbReference>
<gene>
    <name evidence="10" type="ORF">HYR64_06150</name>
</gene>
<dbReference type="Pfam" id="PF00198">
    <property type="entry name" value="2-oxoacid_dh"/>
    <property type="match status" value="1"/>
</dbReference>
<dbReference type="CDD" id="cd06849">
    <property type="entry name" value="lipoyl_domain"/>
    <property type="match status" value="1"/>
</dbReference>
<evidence type="ECO:0000313" key="10">
    <source>
        <dbReference type="EMBL" id="MBI1756673.1"/>
    </source>
</evidence>
<evidence type="ECO:0000256" key="2">
    <source>
        <dbReference type="ARBA" id="ARBA00007317"/>
    </source>
</evidence>
<evidence type="ECO:0000256" key="3">
    <source>
        <dbReference type="ARBA" id="ARBA00022679"/>
    </source>
</evidence>
<dbReference type="GO" id="GO:0005737">
    <property type="term" value="C:cytoplasm"/>
    <property type="evidence" value="ECO:0007669"/>
    <property type="project" value="TreeGrafter"/>
</dbReference>
<dbReference type="InterPro" id="IPR050743">
    <property type="entry name" value="2-oxoacid_DH_E2_comp"/>
</dbReference>
<dbReference type="InterPro" id="IPR023213">
    <property type="entry name" value="CAT-like_dom_sf"/>
</dbReference>